<proteinExistence type="predicted"/>
<dbReference type="AlphaFoldDB" id="A0A812L9F8"/>
<comment type="caution">
    <text evidence="2">The sequence shown here is derived from an EMBL/GenBank/DDBJ whole genome shotgun (WGS) entry which is preliminary data.</text>
</comment>
<accession>A0A812L9F8</accession>
<protein>
    <submittedName>
        <fullName evidence="2">Uncharacterized protein</fullName>
    </submittedName>
</protein>
<evidence type="ECO:0000256" key="1">
    <source>
        <dbReference type="SAM" id="SignalP"/>
    </source>
</evidence>
<dbReference type="Proteomes" id="UP000604046">
    <property type="component" value="Unassembled WGS sequence"/>
</dbReference>
<organism evidence="2 3">
    <name type="scientific">Symbiodinium natans</name>
    <dbReference type="NCBI Taxonomy" id="878477"/>
    <lineage>
        <taxon>Eukaryota</taxon>
        <taxon>Sar</taxon>
        <taxon>Alveolata</taxon>
        <taxon>Dinophyceae</taxon>
        <taxon>Suessiales</taxon>
        <taxon>Symbiodiniaceae</taxon>
        <taxon>Symbiodinium</taxon>
    </lineage>
</organism>
<gene>
    <name evidence="2" type="ORF">SNAT2548_LOCUS10753</name>
</gene>
<feature type="chain" id="PRO_5032997774" evidence="1">
    <location>
        <begin position="18"/>
        <end position="116"/>
    </location>
</feature>
<keyword evidence="1" id="KW-0732">Signal</keyword>
<keyword evidence="3" id="KW-1185">Reference proteome</keyword>
<reference evidence="2" key="1">
    <citation type="submission" date="2021-02" db="EMBL/GenBank/DDBJ databases">
        <authorList>
            <person name="Dougan E. K."/>
            <person name="Rhodes N."/>
            <person name="Thang M."/>
            <person name="Chan C."/>
        </authorList>
    </citation>
    <scope>NUCLEOTIDE SEQUENCE</scope>
</reference>
<feature type="signal peptide" evidence="1">
    <location>
        <begin position="1"/>
        <end position="17"/>
    </location>
</feature>
<sequence length="116" mass="12922">MFLRFTLLCVLCRRGHGSLTVSGLGGTRSAGEAIPGYVEKIDLTMTDHALEPSFDVGKVWLGEHEEVHEVKQGTVHLPSCLRKRSSKLDTLIPKHSYSHTPRCGLRALMYMVCAWV</sequence>
<name>A0A812L9F8_9DINO</name>
<evidence type="ECO:0000313" key="3">
    <source>
        <dbReference type="Proteomes" id="UP000604046"/>
    </source>
</evidence>
<dbReference type="EMBL" id="CAJNDS010000910">
    <property type="protein sequence ID" value="CAE7240356.1"/>
    <property type="molecule type" value="Genomic_DNA"/>
</dbReference>
<evidence type="ECO:0000313" key="2">
    <source>
        <dbReference type="EMBL" id="CAE7240356.1"/>
    </source>
</evidence>